<sequence length="72" mass="8921">PEINIRYVFFHNLSQQKQRKGRFRNTLNHQQFPYYDTGYRNTMKKKKEKNACMKREKTLTFGTFREYADHNQ</sequence>
<proteinExistence type="predicted"/>
<dbReference type="Proteomes" id="UP000698963">
    <property type="component" value="Unassembled WGS sequence"/>
</dbReference>
<evidence type="ECO:0000313" key="2">
    <source>
        <dbReference type="Proteomes" id="UP000698963"/>
    </source>
</evidence>
<dbReference type="AlphaFoldDB" id="A0A921AVP6"/>
<dbReference type="RefSeq" id="WP_304121174.1">
    <property type="nucleotide sequence ID" value="NZ_DYZA01000065.1"/>
</dbReference>
<evidence type="ECO:0000313" key="1">
    <source>
        <dbReference type="EMBL" id="HJD96682.1"/>
    </source>
</evidence>
<accession>A0A921AVP6</accession>
<organism evidence="1 2">
    <name type="scientific">Mailhella massiliensis</name>
    <dbReference type="NCBI Taxonomy" id="1903261"/>
    <lineage>
        <taxon>Bacteria</taxon>
        <taxon>Pseudomonadati</taxon>
        <taxon>Thermodesulfobacteriota</taxon>
        <taxon>Desulfovibrionia</taxon>
        <taxon>Desulfovibrionales</taxon>
        <taxon>Desulfovibrionaceae</taxon>
        <taxon>Mailhella</taxon>
    </lineage>
</organism>
<name>A0A921AVP6_9BACT</name>
<gene>
    <name evidence="1" type="ORF">K8W16_03430</name>
</gene>
<dbReference type="EMBL" id="DYZA01000065">
    <property type="protein sequence ID" value="HJD96682.1"/>
    <property type="molecule type" value="Genomic_DNA"/>
</dbReference>
<protein>
    <submittedName>
        <fullName evidence="1">Uncharacterized protein</fullName>
    </submittedName>
</protein>
<comment type="caution">
    <text evidence="1">The sequence shown here is derived from an EMBL/GenBank/DDBJ whole genome shotgun (WGS) entry which is preliminary data.</text>
</comment>
<reference evidence="1" key="2">
    <citation type="submission" date="2021-09" db="EMBL/GenBank/DDBJ databases">
        <authorList>
            <person name="Gilroy R."/>
        </authorList>
    </citation>
    <scope>NUCLEOTIDE SEQUENCE</scope>
    <source>
        <strain evidence="1">ChiGjej2B2-19336</strain>
    </source>
</reference>
<feature type="non-terminal residue" evidence="1">
    <location>
        <position position="1"/>
    </location>
</feature>
<reference evidence="1" key="1">
    <citation type="journal article" date="2021" name="PeerJ">
        <title>Extensive microbial diversity within the chicken gut microbiome revealed by metagenomics and culture.</title>
        <authorList>
            <person name="Gilroy R."/>
            <person name="Ravi A."/>
            <person name="Getino M."/>
            <person name="Pursley I."/>
            <person name="Horton D.L."/>
            <person name="Alikhan N.F."/>
            <person name="Baker D."/>
            <person name="Gharbi K."/>
            <person name="Hall N."/>
            <person name="Watson M."/>
            <person name="Adriaenssens E.M."/>
            <person name="Foster-Nyarko E."/>
            <person name="Jarju S."/>
            <person name="Secka A."/>
            <person name="Antonio M."/>
            <person name="Oren A."/>
            <person name="Chaudhuri R.R."/>
            <person name="La Ragione R."/>
            <person name="Hildebrand F."/>
            <person name="Pallen M.J."/>
        </authorList>
    </citation>
    <scope>NUCLEOTIDE SEQUENCE</scope>
    <source>
        <strain evidence="1">ChiGjej2B2-19336</strain>
    </source>
</reference>